<evidence type="ECO:0000256" key="1">
    <source>
        <dbReference type="SAM" id="MobiDB-lite"/>
    </source>
</evidence>
<feature type="region of interest" description="Disordered" evidence="1">
    <location>
        <begin position="1"/>
        <end position="30"/>
    </location>
</feature>
<dbReference type="PROSITE" id="PS50126">
    <property type="entry name" value="S1"/>
    <property type="match status" value="4"/>
</dbReference>
<dbReference type="PANTHER" id="PTHR47559:SF1">
    <property type="entry name" value="OS03G0844900 PROTEIN"/>
    <property type="match status" value="1"/>
</dbReference>
<dbReference type="SMART" id="SM00316">
    <property type="entry name" value="S1"/>
    <property type="match status" value="4"/>
</dbReference>
<proteinExistence type="predicted"/>
<dbReference type="InterPro" id="IPR035104">
    <property type="entry name" value="Ribosomal_protein_S1-like"/>
</dbReference>
<feature type="domain" description="S1 motif" evidence="2">
    <location>
        <begin position="230"/>
        <end position="297"/>
    </location>
</feature>
<dbReference type="InterPro" id="IPR052757">
    <property type="entry name" value="Ribosomal_protein_S1"/>
</dbReference>
<dbReference type="Proteomes" id="UP000177392">
    <property type="component" value="Unassembled WGS sequence"/>
</dbReference>
<protein>
    <recommendedName>
        <fullName evidence="2">S1 motif domain-containing protein</fullName>
    </recommendedName>
</protein>
<dbReference type="EMBL" id="MHQB01000003">
    <property type="protein sequence ID" value="OGZ94760.1"/>
    <property type="molecule type" value="Genomic_DNA"/>
</dbReference>
<dbReference type="CDD" id="cd04465">
    <property type="entry name" value="S1_RPS1_repeat_ec2_hs2"/>
    <property type="match status" value="1"/>
</dbReference>
<evidence type="ECO:0000313" key="3">
    <source>
        <dbReference type="EMBL" id="OGZ94760.1"/>
    </source>
</evidence>
<feature type="domain" description="S1 motif" evidence="2">
    <location>
        <begin position="314"/>
        <end position="381"/>
    </location>
</feature>
<feature type="domain" description="S1 motif" evidence="2">
    <location>
        <begin position="135"/>
        <end position="213"/>
    </location>
</feature>
<feature type="domain" description="S1 motif" evidence="2">
    <location>
        <begin position="50"/>
        <end position="117"/>
    </location>
</feature>
<reference evidence="3 4" key="1">
    <citation type="journal article" date="2016" name="Nat. Commun.">
        <title>Thousands of microbial genomes shed light on interconnected biogeochemical processes in an aquifer system.</title>
        <authorList>
            <person name="Anantharaman K."/>
            <person name="Brown C.T."/>
            <person name="Hug L.A."/>
            <person name="Sharon I."/>
            <person name="Castelle C.J."/>
            <person name="Probst A.J."/>
            <person name="Thomas B.C."/>
            <person name="Singh A."/>
            <person name="Wilkins M.J."/>
            <person name="Karaoz U."/>
            <person name="Brodie E.L."/>
            <person name="Williams K.H."/>
            <person name="Hubbard S.S."/>
            <person name="Banfield J.F."/>
        </authorList>
    </citation>
    <scope>NUCLEOTIDE SEQUENCE [LARGE SCALE GENOMIC DNA]</scope>
</reference>
<comment type="caution">
    <text evidence="3">The sequence shown here is derived from an EMBL/GenBank/DDBJ whole genome shotgun (WGS) entry which is preliminary data.</text>
</comment>
<sequence>MSIFSWKKDVDSQSGDTAVSLRPDERIPQKPRHPMEALLKTSGNAFVKIGELVEGTVLEKKGTRVYVDLGPRGMGIIYGREYYAAQDIIRKAGEGDPIAGKVVEIDNDEGYIELSLKEAGEEKRWIDVKESMEKKELLELPVVEANKGGLLLEYKGIRGFLPASQLSMKHYPRVEGGDKDKIFLELKKFIGTPLKVKILDASPKEQKLIFSEKDSESEETRALLLHYKIGDVVEGEVTGVVDFGAFMKFGEDLEGLIHISEIDWGLVENPRDYLKPGDKLTAKIIDIQGEKVSLSLKQLKEDPWKKIAEEHKKGDVLNGRVTKFNPFGAFVEIGSNIQGLVHISEFGNEENMHRTLESGKEYPFKILLIDPVEHKMSLGIIREEVKEESKEEAKEESKSEAEAIG</sequence>
<feature type="compositionally biased region" description="Basic and acidic residues" evidence="1">
    <location>
        <begin position="1"/>
        <end position="11"/>
    </location>
</feature>
<evidence type="ECO:0000259" key="2">
    <source>
        <dbReference type="PROSITE" id="PS50126"/>
    </source>
</evidence>
<evidence type="ECO:0000313" key="4">
    <source>
        <dbReference type="Proteomes" id="UP000177392"/>
    </source>
</evidence>
<feature type="region of interest" description="Disordered" evidence="1">
    <location>
        <begin position="384"/>
        <end position="405"/>
    </location>
</feature>
<gene>
    <name evidence="3" type="ORF">A2131_02700</name>
</gene>
<dbReference type="PANTHER" id="PTHR47559">
    <property type="entry name" value="OS03G0844900 PROTEIN"/>
    <property type="match status" value="1"/>
</dbReference>
<dbReference type="InterPro" id="IPR012340">
    <property type="entry name" value="NA-bd_OB-fold"/>
</dbReference>
<dbReference type="AlphaFoldDB" id="A0A1G2K8E8"/>
<organism evidence="3 4">
    <name type="scientific">Candidatus Sungbacteria bacterium GWC2_49_10</name>
    <dbReference type="NCBI Taxonomy" id="1802263"/>
    <lineage>
        <taxon>Bacteria</taxon>
        <taxon>Candidatus Sungiibacteriota</taxon>
    </lineage>
</organism>
<dbReference type="PRINTS" id="PR00681">
    <property type="entry name" value="RIBOSOMALS1"/>
</dbReference>
<dbReference type="GO" id="GO:0003676">
    <property type="term" value="F:nucleic acid binding"/>
    <property type="evidence" value="ECO:0007669"/>
    <property type="project" value="InterPro"/>
</dbReference>
<name>A0A1G2K8E8_9BACT</name>
<dbReference type="InterPro" id="IPR003029">
    <property type="entry name" value="S1_domain"/>
</dbReference>
<dbReference type="Gene3D" id="2.40.50.140">
    <property type="entry name" value="Nucleic acid-binding proteins"/>
    <property type="match status" value="4"/>
</dbReference>
<dbReference type="Pfam" id="PF00575">
    <property type="entry name" value="S1"/>
    <property type="match status" value="2"/>
</dbReference>
<dbReference type="SUPFAM" id="SSF50249">
    <property type="entry name" value="Nucleic acid-binding proteins"/>
    <property type="match status" value="4"/>
</dbReference>
<accession>A0A1G2K8E8</accession>